<dbReference type="GO" id="GO:0003677">
    <property type="term" value="F:DNA binding"/>
    <property type="evidence" value="ECO:0007669"/>
    <property type="project" value="UniProtKB-KW"/>
</dbReference>
<keyword evidence="1" id="KW-0805">Transcription regulation</keyword>
<dbReference type="Proteomes" id="UP000628775">
    <property type="component" value="Unassembled WGS sequence"/>
</dbReference>
<evidence type="ECO:0000259" key="4">
    <source>
        <dbReference type="Pfam" id="PF08220"/>
    </source>
</evidence>
<evidence type="ECO:0000256" key="1">
    <source>
        <dbReference type="ARBA" id="ARBA00023015"/>
    </source>
</evidence>
<comment type="caution">
    <text evidence="5">The sequence shown here is derived from an EMBL/GenBank/DDBJ whole genome shotgun (WGS) entry which is preliminary data.</text>
</comment>
<dbReference type="InterPro" id="IPR011991">
    <property type="entry name" value="ArsR-like_HTH"/>
</dbReference>
<dbReference type="Gene3D" id="1.10.10.10">
    <property type="entry name" value="Winged helix-like DNA-binding domain superfamily/Winged helix DNA-binding domain"/>
    <property type="match status" value="1"/>
</dbReference>
<keyword evidence="3" id="KW-0804">Transcription</keyword>
<gene>
    <name evidence="5" type="ORF">GCM10011391_07870</name>
</gene>
<evidence type="ECO:0000313" key="5">
    <source>
        <dbReference type="EMBL" id="GGE31612.1"/>
    </source>
</evidence>
<sequence>MATITTKDKILELLKKEVTLTVGALTTHLEITHMAVRKHLNSLEKDGLIKSVEVKQAMGRPLLTYSLSDKGERLFPNNYEGLSVEFLQDIKDLHGEASIHHLFKRRETRQSENYLVRMANKSPVERLHEIINIQNEKGYMAELKQLDERTFEITEYNCPILAIANEFKVACRSETSMLKRVLTADQIDRTCCRTEGHAHCKFVIQFK</sequence>
<keyword evidence="2" id="KW-0238">DNA-binding</keyword>
<dbReference type="CDD" id="cd00090">
    <property type="entry name" value="HTH_ARSR"/>
    <property type="match status" value="1"/>
</dbReference>
<dbReference type="PANTHER" id="PTHR30363:SF28">
    <property type="entry name" value="TRANSCRIPTIONAL REGULATORY PROTEIN-RELATED"/>
    <property type="match status" value="1"/>
</dbReference>
<accession>A0A8J2VM22</accession>
<dbReference type="RefSeq" id="WP_188689445.1">
    <property type="nucleotide sequence ID" value="NZ_BMIR01000002.1"/>
</dbReference>
<dbReference type="Pfam" id="PF08220">
    <property type="entry name" value="HTH_DeoR"/>
    <property type="match status" value="1"/>
</dbReference>
<proteinExistence type="predicted"/>
<dbReference type="PANTHER" id="PTHR30363">
    <property type="entry name" value="HTH-TYPE TRANSCRIPTIONAL REGULATOR SRLR-RELATED"/>
    <property type="match status" value="1"/>
</dbReference>
<dbReference type="AlphaFoldDB" id="A0A8J2VM22"/>
<evidence type="ECO:0000256" key="3">
    <source>
        <dbReference type="ARBA" id="ARBA00023163"/>
    </source>
</evidence>
<evidence type="ECO:0000313" key="6">
    <source>
        <dbReference type="Proteomes" id="UP000628775"/>
    </source>
</evidence>
<feature type="domain" description="HTH deoR-type" evidence="4">
    <location>
        <begin position="8"/>
        <end position="50"/>
    </location>
</feature>
<keyword evidence="6" id="KW-1185">Reference proteome</keyword>
<dbReference type="EMBL" id="BMIR01000002">
    <property type="protein sequence ID" value="GGE31612.1"/>
    <property type="molecule type" value="Genomic_DNA"/>
</dbReference>
<name>A0A8J2VM22_9BACL</name>
<protein>
    <submittedName>
        <fullName evidence="5">DeoR family transcriptional regulator</fullName>
    </submittedName>
</protein>
<dbReference type="InterPro" id="IPR036390">
    <property type="entry name" value="WH_DNA-bd_sf"/>
</dbReference>
<dbReference type="InterPro" id="IPR001034">
    <property type="entry name" value="DeoR_HTH"/>
</dbReference>
<evidence type="ECO:0000256" key="2">
    <source>
        <dbReference type="ARBA" id="ARBA00023125"/>
    </source>
</evidence>
<dbReference type="SUPFAM" id="SSF46785">
    <property type="entry name" value="Winged helix' DNA-binding domain"/>
    <property type="match status" value="1"/>
</dbReference>
<reference evidence="5" key="1">
    <citation type="journal article" date="2014" name="Int. J. Syst. Evol. Microbiol.">
        <title>Complete genome sequence of Corynebacterium casei LMG S-19264T (=DSM 44701T), isolated from a smear-ripened cheese.</title>
        <authorList>
            <consortium name="US DOE Joint Genome Institute (JGI-PGF)"/>
            <person name="Walter F."/>
            <person name="Albersmeier A."/>
            <person name="Kalinowski J."/>
            <person name="Ruckert C."/>
        </authorList>
    </citation>
    <scope>NUCLEOTIDE SEQUENCE</scope>
    <source>
        <strain evidence="5">CGMCC 1.15371</strain>
    </source>
</reference>
<organism evidence="5 6">
    <name type="scientific">Pullulanibacillus camelliae</name>
    <dbReference type="NCBI Taxonomy" id="1707096"/>
    <lineage>
        <taxon>Bacteria</taxon>
        <taxon>Bacillati</taxon>
        <taxon>Bacillota</taxon>
        <taxon>Bacilli</taxon>
        <taxon>Bacillales</taxon>
        <taxon>Sporolactobacillaceae</taxon>
        <taxon>Pullulanibacillus</taxon>
    </lineage>
</organism>
<dbReference type="InterPro" id="IPR036388">
    <property type="entry name" value="WH-like_DNA-bd_sf"/>
</dbReference>
<dbReference type="GO" id="GO:0003700">
    <property type="term" value="F:DNA-binding transcription factor activity"/>
    <property type="evidence" value="ECO:0007669"/>
    <property type="project" value="InterPro"/>
</dbReference>
<reference evidence="5" key="2">
    <citation type="submission" date="2020-09" db="EMBL/GenBank/DDBJ databases">
        <authorList>
            <person name="Sun Q."/>
            <person name="Zhou Y."/>
        </authorList>
    </citation>
    <scope>NUCLEOTIDE SEQUENCE</scope>
    <source>
        <strain evidence="5">CGMCC 1.15371</strain>
    </source>
</reference>
<dbReference type="InterPro" id="IPR050313">
    <property type="entry name" value="Carb_Metab_HTH_regulators"/>
</dbReference>